<dbReference type="Proteomes" id="UP000199649">
    <property type="component" value="Chromosome I"/>
</dbReference>
<evidence type="ECO:0000256" key="5">
    <source>
        <dbReference type="ARBA" id="ARBA00022692"/>
    </source>
</evidence>
<feature type="transmembrane region" description="Helical" evidence="9">
    <location>
        <begin position="33"/>
        <end position="53"/>
    </location>
</feature>
<evidence type="ECO:0000256" key="6">
    <source>
        <dbReference type="ARBA" id="ARBA00022989"/>
    </source>
</evidence>
<feature type="transmembrane region" description="Helical" evidence="9">
    <location>
        <begin position="59"/>
        <end position="82"/>
    </location>
</feature>
<feature type="region of interest" description="Disordered" evidence="8">
    <location>
        <begin position="85"/>
        <end position="112"/>
    </location>
</feature>
<evidence type="ECO:0000256" key="3">
    <source>
        <dbReference type="ARBA" id="ARBA00022448"/>
    </source>
</evidence>
<keyword evidence="3" id="KW-0813">Transport</keyword>
<dbReference type="InterPro" id="IPR007208">
    <property type="entry name" value="MrpF/PhaF-like"/>
</dbReference>
<dbReference type="GO" id="GO:0015385">
    <property type="term" value="F:sodium:proton antiporter activity"/>
    <property type="evidence" value="ECO:0007669"/>
    <property type="project" value="TreeGrafter"/>
</dbReference>
<evidence type="ECO:0000256" key="4">
    <source>
        <dbReference type="ARBA" id="ARBA00022475"/>
    </source>
</evidence>
<comment type="subcellular location">
    <subcellularLocation>
        <location evidence="1">Cell membrane</location>
        <topology evidence="1">Multi-pass membrane protein</topology>
    </subcellularLocation>
</comment>
<feature type="compositionally biased region" description="Basic and acidic residues" evidence="8">
    <location>
        <begin position="93"/>
        <end position="112"/>
    </location>
</feature>
<evidence type="ECO:0000313" key="11">
    <source>
        <dbReference type="Proteomes" id="UP000199649"/>
    </source>
</evidence>
<dbReference type="OrthoDB" id="3733837at2"/>
<keyword evidence="6 9" id="KW-1133">Transmembrane helix</keyword>
<accession>A0A1H1LM33</accession>
<dbReference type="PANTHER" id="PTHR34702:SF1">
    <property type="entry name" value="NA(+)_H(+) ANTIPORTER SUBUNIT F"/>
    <property type="match status" value="1"/>
</dbReference>
<keyword evidence="7 9" id="KW-0472">Membrane</keyword>
<keyword evidence="5 9" id="KW-0812">Transmembrane</keyword>
<sequence length="112" mass="11416">MDVVLIIAGTMLFVAAALTLVRIVRGPGPADRVVATDVLITTVAGSLAVEAAINHHGNTLSVILVLSLLAFAGTVSMARFVAGRQGVVGPDPGESRDLAAEGDRPDEGEGTR</sequence>
<dbReference type="RefSeq" id="WP_092665701.1">
    <property type="nucleotide sequence ID" value="NZ_LT629734.1"/>
</dbReference>
<proteinExistence type="inferred from homology"/>
<dbReference type="GO" id="GO:0005886">
    <property type="term" value="C:plasma membrane"/>
    <property type="evidence" value="ECO:0007669"/>
    <property type="project" value="UniProtKB-SubCell"/>
</dbReference>
<gene>
    <name evidence="10" type="ORF">SAMN04489719_0652</name>
</gene>
<evidence type="ECO:0000313" key="10">
    <source>
        <dbReference type="EMBL" id="SDR75105.1"/>
    </source>
</evidence>
<keyword evidence="4" id="KW-1003">Cell membrane</keyword>
<dbReference type="PANTHER" id="PTHR34702">
    <property type="entry name" value="NA(+)/H(+) ANTIPORTER SUBUNIT F1"/>
    <property type="match status" value="1"/>
</dbReference>
<evidence type="ECO:0000256" key="9">
    <source>
        <dbReference type="SAM" id="Phobius"/>
    </source>
</evidence>
<evidence type="ECO:0000256" key="7">
    <source>
        <dbReference type="ARBA" id="ARBA00023136"/>
    </source>
</evidence>
<dbReference type="STRING" id="684552.SAMN04489719_0652"/>
<reference evidence="11" key="1">
    <citation type="submission" date="2016-10" db="EMBL/GenBank/DDBJ databases">
        <authorList>
            <person name="Varghese N."/>
            <person name="Submissions S."/>
        </authorList>
    </citation>
    <scope>NUCLEOTIDE SEQUENCE [LARGE SCALE GENOMIC DNA]</scope>
    <source>
        <strain evidence="11">DSM 22965</strain>
    </source>
</reference>
<comment type="similarity">
    <text evidence="2">Belongs to the CPA3 antiporters (TC 2.A.63) subunit F family.</text>
</comment>
<dbReference type="AlphaFoldDB" id="A0A1H1LM33"/>
<evidence type="ECO:0000256" key="8">
    <source>
        <dbReference type="SAM" id="MobiDB-lite"/>
    </source>
</evidence>
<evidence type="ECO:0000256" key="1">
    <source>
        <dbReference type="ARBA" id="ARBA00004651"/>
    </source>
</evidence>
<keyword evidence="11" id="KW-1185">Reference proteome</keyword>
<name>A0A1H1LM33_9MICO</name>
<organism evidence="10 11">
    <name type="scientific">Agrococcus carbonis</name>
    <dbReference type="NCBI Taxonomy" id="684552"/>
    <lineage>
        <taxon>Bacteria</taxon>
        <taxon>Bacillati</taxon>
        <taxon>Actinomycetota</taxon>
        <taxon>Actinomycetes</taxon>
        <taxon>Micrococcales</taxon>
        <taxon>Microbacteriaceae</taxon>
        <taxon>Agrococcus</taxon>
    </lineage>
</organism>
<evidence type="ECO:0000256" key="2">
    <source>
        <dbReference type="ARBA" id="ARBA00009212"/>
    </source>
</evidence>
<dbReference type="EMBL" id="LT629734">
    <property type="protein sequence ID" value="SDR75105.1"/>
    <property type="molecule type" value="Genomic_DNA"/>
</dbReference>
<feature type="transmembrane region" description="Helical" evidence="9">
    <location>
        <begin position="6"/>
        <end position="24"/>
    </location>
</feature>
<dbReference type="Pfam" id="PF04066">
    <property type="entry name" value="MrpF_PhaF"/>
    <property type="match status" value="1"/>
</dbReference>
<protein>
    <submittedName>
        <fullName evidence="10">Multicomponent Na+:H+ antiporter subunit F</fullName>
    </submittedName>
</protein>